<comment type="caution">
    <text evidence="1">The sequence shown here is derived from an EMBL/GenBank/DDBJ whole genome shotgun (WGS) entry which is preliminary data.</text>
</comment>
<dbReference type="EMBL" id="AVOT02012282">
    <property type="protein sequence ID" value="MBW0493863.1"/>
    <property type="molecule type" value="Genomic_DNA"/>
</dbReference>
<accession>A0A9Q3D1S4</accession>
<protein>
    <submittedName>
        <fullName evidence="1">Uncharacterized protein</fullName>
    </submittedName>
</protein>
<gene>
    <name evidence="1" type="ORF">O181_033578</name>
</gene>
<sequence>MIILTLHPTTLPSESRIDSLTPSSIETENIPNSSTSIPSTDLPKHKGYAWIPDTSTLNKNEIIGDIDSQNILNNSRRNINSINSVSCLNPDPKTYLQAIHNPENYFCINAMQSEHSQSLDALQSSLSFNTTDYHLGVQKENQQRWKYDKIQSPIVYKRF</sequence>
<organism evidence="1 2">
    <name type="scientific">Austropuccinia psidii MF-1</name>
    <dbReference type="NCBI Taxonomy" id="1389203"/>
    <lineage>
        <taxon>Eukaryota</taxon>
        <taxon>Fungi</taxon>
        <taxon>Dikarya</taxon>
        <taxon>Basidiomycota</taxon>
        <taxon>Pucciniomycotina</taxon>
        <taxon>Pucciniomycetes</taxon>
        <taxon>Pucciniales</taxon>
        <taxon>Sphaerophragmiaceae</taxon>
        <taxon>Austropuccinia</taxon>
    </lineage>
</organism>
<dbReference type="Proteomes" id="UP000765509">
    <property type="component" value="Unassembled WGS sequence"/>
</dbReference>
<evidence type="ECO:0000313" key="1">
    <source>
        <dbReference type="EMBL" id="MBW0493863.1"/>
    </source>
</evidence>
<evidence type="ECO:0000313" key="2">
    <source>
        <dbReference type="Proteomes" id="UP000765509"/>
    </source>
</evidence>
<dbReference type="OrthoDB" id="2517917at2759"/>
<proteinExistence type="predicted"/>
<keyword evidence="2" id="KW-1185">Reference proteome</keyword>
<reference evidence="1" key="1">
    <citation type="submission" date="2021-03" db="EMBL/GenBank/DDBJ databases">
        <title>Draft genome sequence of rust myrtle Austropuccinia psidii MF-1, a brazilian biotype.</title>
        <authorList>
            <person name="Quecine M.C."/>
            <person name="Pachon D.M.R."/>
            <person name="Bonatelli M.L."/>
            <person name="Correr F.H."/>
            <person name="Franceschini L.M."/>
            <person name="Leite T.F."/>
            <person name="Margarido G.R.A."/>
            <person name="Almeida C.A."/>
            <person name="Ferrarezi J.A."/>
            <person name="Labate C.A."/>
        </authorList>
    </citation>
    <scope>NUCLEOTIDE SEQUENCE</scope>
    <source>
        <strain evidence="1">MF-1</strain>
    </source>
</reference>
<dbReference type="AlphaFoldDB" id="A0A9Q3D1S4"/>
<name>A0A9Q3D1S4_9BASI</name>